<dbReference type="Pfam" id="PF08281">
    <property type="entry name" value="Sigma70_r4_2"/>
    <property type="match status" value="1"/>
</dbReference>
<feature type="domain" description="RNA polymerase sigma factor 70 region 4 type 2" evidence="10">
    <location>
        <begin position="115"/>
        <end position="167"/>
    </location>
</feature>
<feature type="domain" description="RNA polymerase sigma-70 region 2" evidence="9">
    <location>
        <begin position="12"/>
        <end position="78"/>
    </location>
</feature>
<dbReference type="Proteomes" id="UP000269375">
    <property type="component" value="Unassembled WGS sequence"/>
</dbReference>
<dbReference type="Gene3D" id="1.10.10.10">
    <property type="entry name" value="Winged helix-like DNA-binding domain superfamily/Winged helix DNA-binding domain"/>
    <property type="match status" value="1"/>
</dbReference>
<dbReference type="InterPro" id="IPR007627">
    <property type="entry name" value="RNA_pol_sigma70_r2"/>
</dbReference>
<evidence type="ECO:0000259" key="9">
    <source>
        <dbReference type="Pfam" id="PF04542"/>
    </source>
</evidence>
<evidence type="ECO:0000313" key="13">
    <source>
        <dbReference type="Proteomes" id="UP000269375"/>
    </source>
</evidence>
<evidence type="ECO:0000256" key="6">
    <source>
        <dbReference type="RuleBase" id="RU000716"/>
    </source>
</evidence>
<dbReference type="InterPro" id="IPR036388">
    <property type="entry name" value="WH-like_DNA-bd_sf"/>
</dbReference>
<dbReference type="Gene3D" id="1.10.1740.10">
    <property type="match status" value="1"/>
</dbReference>
<dbReference type="PANTHER" id="PTHR43133">
    <property type="entry name" value="RNA POLYMERASE ECF-TYPE SIGMA FACTO"/>
    <property type="match status" value="1"/>
</dbReference>
<feature type="transmembrane region" description="Helical" evidence="8">
    <location>
        <begin position="184"/>
        <end position="202"/>
    </location>
</feature>
<dbReference type="InterPro" id="IPR000838">
    <property type="entry name" value="RNA_pol_sigma70_ECF_CS"/>
</dbReference>
<dbReference type="PANTHER" id="PTHR43133:SF46">
    <property type="entry name" value="RNA POLYMERASE SIGMA-70 FACTOR ECF SUBFAMILY"/>
    <property type="match status" value="1"/>
</dbReference>
<protein>
    <recommendedName>
        <fullName evidence="6">RNA polymerase sigma factor</fullName>
    </recommendedName>
</protein>
<dbReference type="InterPro" id="IPR014284">
    <property type="entry name" value="RNA_pol_sigma-70_dom"/>
</dbReference>
<dbReference type="SUPFAM" id="SSF88659">
    <property type="entry name" value="Sigma3 and sigma4 domains of RNA polymerase sigma factors"/>
    <property type="match status" value="1"/>
</dbReference>
<keyword evidence="2 6" id="KW-0805">Transcription regulation</keyword>
<dbReference type="OrthoDB" id="1274624at2"/>
<keyword evidence="4 6" id="KW-0238">DNA-binding</keyword>
<evidence type="ECO:0000256" key="3">
    <source>
        <dbReference type="ARBA" id="ARBA00023082"/>
    </source>
</evidence>
<evidence type="ECO:0000313" key="12">
    <source>
        <dbReference type="EMBL" id="TDX94678.1"/>
    </source>
</evidence>
<dbReference type="InterPro" id="IPR013325">
    <property type="entry name" value="RNA_pol_sigma_r2"/>
</dbReference>
<feature type="region of interest" description="Disordered" evidence="7">
    <location>
        <begin position="284"/>
        <end position="341"/>
    </location>
</feature>
<dbReference type="GO" id="GO:0003677">
    <property type="term" value="F:DNA binding"/>
    <property type="evidence" value="ECO:0007669"/>
    <property type="project" value="UniProtKB-KW"/>
</dbReference>
<reference evidence="12 14" key="2">
    <citation type="submission" date="2019-03" db="EMBL/GenBank/DDBJ databases">
        <title>Genomic Encyclopedia of Archaeal and Bacterial Type Strains, Phase II (KMG-II): from individual species to whole genera.</title>
        <authorList>
            <person name="Goeker M."/>
        </authorList>
    </citation>
    <scope>NUCLEOTIDE SEQUENCE [LARGE SCALE GENOMIC DNA]</scope>
    <source>
        <strain evidence="12 14">DSM 15235</strain>
    </source>
</reference>
<dbReference type="InterPro" id="IPR039425">
    <property type="entry name" value="RNA_pol_sigma-70-like"/>
</dbReference>
<dbReference type="GO" id="GO:0016987">
    <property type="term" value="F:sigma factor activity"/>
    <property type="evidence" value="ECO:0007669"/>
    <property type="project" value="UniProtKB-KW"/>
</dbReference>
<dbReference type="InterPro" id="IPR013324">
    <property type="entry name" value="RNA_pol_sigma_r3/r4-like"/>
</dbReference>
<sequence>MRQNHHTDWKQIYNEYSPKLLGICRRYIQDIQTAEDIVQDSFMMAIQNSHQLREEKAVHAWLKKIVVNNALQYLRKSHKEIFVSSESSEIPDTYSDMSYPSSEEKHIFIYDFTKEELLSSIDRLPSHHRSVFNLYFIENCSHAEISGLLGISVNTSKSHLSRAKKAIQSFLMSSVNANTPKNKLAQLLVVFGLGGLLWAQTFRSKFADFRISPSKSLEIPDNIKMNSIIVPSSSGQILKKKIIISGTVLLIIIASVFLLKTHNNHSFNNHDNVTYKPDVVSEKENLNSENNVSQQSETGLIVSDEANEKETKSQKNITGTKENTEPQQSPKTIQKDSAKHRSKKVIIVKKIIQRDTVFVER</sequence>
<organism evidence="11 13">
    <name type="scientific">Chryseobacterium daecheongense</name>
    <dbReference type="NCBI Taxonomy" id="192389"/>
    <lineage>
        <taxon>Bacteria</taxon>
        <taxon>Pseudomonadati</taxon>
        <taxon>Bacteroidota</taxon>
        <taxon>Flavobacteriia</taxon>
        <taxon>Flavobacteriales</taxon>
        <taxon>Weeksellaceae</taxon>
        <taxon>Chryseobacterium group</taxon>
        <taxon>Chryseobacterium</taxon>
    </lineage>
</organism>
<dbReference type="EMBL" id="RJTX01000001">
    <property type="protein sequence ID" value="ROI00358.1"/>
    <property type="molecule type" value="Genomic_DNA"/>
</dbReference>
<gene>
    <name evidence="12" type="ORF">BCF50_0448</name>
    <name evidence="11" type="ORF">EGI05_05585</name>
</gene>
<comment type="caution">
    <text evidence="11">The sequence shown here is derived from an EMBL/GenBank/DDBJ whole genome shotgun (WGS) entry which is preliminary data.</text>
</comment>
<evidence type="ECO:0000313" key="11">
    <source>
        <dbReference type="EMBL" id="ROI00358.1"/>
    </source>
</evidence>
<comment type="similarity">
    <text evidence="1 6">Belongs to the sigma-70 factor family. ECF subfamily.</text>
</comment>
<dbReference type="PROSITE" id="PS01063">
    <property type="entry name" value="SIGMA70_ECF"/>
    <property type="match status" value="1"/>
</dbReference>
<evidence type="ECO:0000256" key="7">
    <source>
        <dbReference type="SAM" id="MobiDB-lite"/>
    </source>
</evidence>
<dbReference type="InterPro" id="IPR013249">
    <property type="entry name" value="RNA_pol_sigma70_r4_t2"/>
</dbReference>
<keyword evidence="8" id="KW-0812">Transmembrane</keyword>
<dbReference type="Pfam" id="PF04542">
    <property type="entry name" value="Sigma70_r2"/>
    <property type="match status" value="1"/>
</dbReference>
<dbReference type="GO" id="GO:0006352">
    <property type="term" value="P:DNA-templated transcription initiation"/>
    <property type="evidence" value="ECO:0007669"/>
    <property type="project" value="InterPro"/>
</dbReference>
<name>A0A3N0W5M4_9FLAO</name>
<reference evidence="11 13" key="1">
    <citation type="submission" date="2018-11" db="EMBL/GenBank/DDBJ databases">
        <title>Proposal to divide the Flavobacteriaceae and reorganize its genera based on Amino Acid Identity values calculated from whole genome sequences.</title>
        <authorList>
            <person name="Nicholson A.C."/>
            <person name="Gulvik C.A."/>
            <person name="Whitney A.M."/>
            <person name="Humrighouse B.W."/>
            <person name="Bell M."/>
            <person name="Holmes B."/>
            <person name="Steigerwalt A."/>
            <person name="Villarma A."/>
            <person name="Sheth M."/>
            <person name="Batra D."/>
            <person name="Pryor J."/>
            <person name="Bernardet J.-F."/>
            <person name="Hugo C."/>
            <person name="Kampfer P."/>
            <person name="Newman J."/>
            <person name="Mcquiston J.R."/>
        </authorList>
    </citation>
    <scope>NUCLEOTIDE SEQUENCE [LARGE SCALE GENOMIC DNA]</scope>
    <source>
        <strain evidence="11 13">DSM 15235</strain>
    </source>
</reference>
<evidence type="ECO:0000256" key="5">
    <source>
        <dbReference type="ARBA" id="ARBA00023163"/>
    </source>
</evidence>
<dbReference type="NCBIfam" id="TIGR02937">
    <property type="entry name" value="sigma70-ECF"/>
    <property type="match status" value="1"/>
</dbReference>
<dbReference type="RefSeq" id="WP_123262061.1">
    <property type="nucleotide sequence ID" value="NZ_RJTX01000001.1"/>
</dbReference>
<keyword evidence="14" id="KW-1185">Reference proteome</keyword>
<dbReference type="SUPFAM" id="SSF88946">
    <property type="entry name" value="Sigma2 domain of RNA polymerase sigma factors"/>
    <property type="match status" value="1"/>
</dbReference>
<evidence type="ECO:0000259" key="10">
    <source>
        <dbReference type="Pfam" id="PF08281"/>
    </source>
</evidence>
<accession>A0A3N0W5M4</accession>
<keyword evidence="5 6" id="KW-0804">Transcription</keyword>
<feature type="transmembrane region" description="Helical" evidence="8">
    <location>
        <begin position="242"/>
        <end position="259"/>
    </location>
</feature>
<dbReference type="AlphaFoldDB" id="A0A3N0W5M4"/>
<proteinExistence type="inferred from homology"/>
<feature type="compositionally biased region" description="Polar residues" evidence="7">
    <location>
        <begin position="314"/>
        <end position="332"/>
    </location>
</feature>
<evidence type="ECO:0000256" key="1">
    <source>
        <dbReference type="ARBA" id="ARBA00010641"/>
    </source>
</evidence>
<evidence type="ECO:0000313" key="14">
    <source>
        <dbReference type="Proteomes" id="UP000295709"/>
    </source>
</evidence>
<dbReference type="Proteomes" id="UP000295709">
    <property type="component" value="Unassembled WGS sequence"/>
</dbReference>
<dbReference type="EMBL" id="SOQW01000001">
    <property type="protein sequence ID" value="TDX94678.1"/>
    <property type="molecule type" value="Genomic_DNA"/>
</dbReference>
<keyword evidence="3 6" id="KW-0731">Sigma factor</keyword>
<keyword evidence="8" id="KW-1133">Transmembrane helix</keyword>
<evidence type="ECO:0000256" key="8">
    <source>
        <dbReference type="SAM" id="Phobius"/>
    </source>
</evidence>
<evidence type="ECO:0000256" key="4">
    <source>
        <dbReference type="ARBA" id="ARBA00023125"/>
    </source>
</evidence>
<dbReference type="CDD" id="cd06171">
    <property type="entry name" value="Sigma70_r4"/>
    <property type="match status" value="1"/>
</dbReference>
<evidence type="ECO:0000256" key="2">
    <source>
        <dbReference type="ARBA" id="ARBA00023015"/>
    </source>
</evidence>
<feature type="compositionally biased region" description="Polar residues" evidence="7">
    <location>
        <begin position="287"/>
        <end position="298"/>
    </location>
</feature>
<keyword evidence="8" id="KW-0472">Membrane</keyword>